<sequence>MIFAPFYPISEIIKPKKFIYGVIRLGILLSNLLDVKDIADSGDQGLMEAYLRLHDTGYDPIKEAKSLTVEELFDVAKLTELIADEIQDNPNLYTDYALGYVSVSGGLREQFDILRFGKGHVTNIELKHTMPNGGLKTVERQLRRHRLYLSVLAGYTVDVCCFVNGQTPAIYCLNADNSIEQTSLQTVLTMLEKTQEGPHQVQPIDLSDMIVSPYVNPEAFAKHKYFLTEEQYHTRDSIVNSDKERIVMTGGAGTGKTLVLMDAARTFINQKKMPKESVLVIFCAPMDNYEMISNDLGINVRPIASLSIDDIRKLKQDVIFVDEAQRIYQEKMDALLSLSGRKEIFSIDKKQTLHKKENDLSFHVDYENAPEFLYLPLTDKIRYDPSLNSFIRRLLENKSSNVHPYYYEKVRLHYTPSREKAKDYIHKKIDEGYTSIEPTQYVTKKTKQTKRKKISLESIDVHQAIGREYDKVLVVIDNYYSHADGGIFGKYNKYYPYIQVAELFEALTRVRKELLIVVVDNPDMYAYVQQILTWKDDKERTMYETTVKSDKSLQALGKALEKNPDLELQLQNMTSQIAELSKKTNSETAIVLRKIKAILKKRGKNGSKQTLQS</sequence>
<dbReference type="Pfam" id="PF13604">
    <property type="entry name" value="AAA_30"/>
    <property type="match status" value="1"/>
</dbReference>
<keyword evidence="1" id="KW-0067">ATP-binding</keyword>
<dbReference type="GO" id="GO:0005524">
    <property type="term" value="F:ATP binding"/>
    <property type="evidence" value="ECO:0007669"/>
    <property type="project" value="UniProtKB-KW"/>
</dbReference>
<evidence type="ECO:0000313" key="2">
    <source>
        <dbReference type="Proteomes" id="UP000234512"/>
    </source>
</evidence>
<name>A0AB38Q5B3_LACPA</name>
<accession>A0AB38Q5B3</accession>
<dbReference type="EMBL" id="PKQJ01000029">
    <property type="protein sequence ID" value="PLC45052.1"/>
    <property type="molecule type" value="Genomic_DNA"/>
</dbReference>
<proteinExistence type="predicted"/>
<dbReference type="InterPro" id="IPR027417">
    <property type="entry name" value="P-loop_NTPase"/>
</dbReference>
<keyword evidence="1" id="KW-0547">Nucleotide-binding</keyword>
<dbReference type="Proteomes" id="UP000234512">
    <property type="component" value="Unassembled WGS sequence"/>
</dbReference>
<dbReference type="KEGG" id="lce:LC2W_2602"/>
<reference evidence="1 2" key="1">
    <citation type="journal article" date="2018" name="Genome Announc.">
        <title>Draft Genome Sequence of Lactobacillus paracasei DUP 13076, Which Exhibits Potent Antipathogenic Effects against Salmonella enterica Serovars Enteritidis, Typhimurium, and Heidelberg.</title>
        <authorList>
            <person name="Muyyarikkandy M.S."/>
            <person name="Alqahtani F.H."/>
            <person name="Mandoiu I."/>
            <person name="Amalaradjou M.A."/>
        </authorList>
    </citation>
    <scope>NUCLEOTIDE SEQUENCE [LARGE SCALE GENOMIC DNA]</scope>
    <source>
        <strain evidence="1 2">DUP 13076</strain>
    </source>
</reference>
<dbReference type="AlphaFoldDB" id="A0AB38Q5B3"/>
<dbReference type="SUPFAM" id="SSF52540">
    <property type="entry name" value="P-loop containing nucleoside triphosphate hydrolases"/>
    <property type="match status" value="1"/>
</dbReference>
<comment type="caution">
    <text evidence="1">The sequence shown here is derived from an EMBL/GenBank/DDBJ whole genome shotgun (WGS) entry which is preliminary data.</text>
</comment>
<dbReference type="Gene3D" id="3.40.50.300">
    <property type="entry name" value="P-loop containing nucleotide triphosphate hydrolases"/>
    <property type="match status" value="1"/>
</dbReference>
<gene>
    <name evidence="1" type="ORF">C0Q90_14900</name>
</gene>
<protein>
    <submittedName>
        <fullName evidence="1">ATP-binding protein</fullName>
    </submittedName>
</protein>
<dbReference type="KEGG" id="lcs:LCBD_2625"/>
<evidence type="ECO:0000313" key="1">
    <source>
        <dbReference type="EMBL" id="PLC45052.1"/>
    </source>
</evidence>
<organism evidence="1 2">
    <name type="scientific">Lacticaseibacillus paracasei</name>
    <name type="common">Lactobacillus paracasei</name>
    <dbReference type="NCBI Taxonomy" id="1597"/>
    <lineage>
        <taxon>Bacteria</taxon>
        <taxon>Bacillati</taxon>
        <taxon>Bacillota</taxon>
        <taxon>Bacilli</taxon>
        <taxon>Lactobacillales</taxon>
        <taxon>Lactobacillaceae</taxon>
        <taxon>Lacticaseibacillus</taxon>
    </lineage>
</organism>